<dbReference type="PANTHER" id="PTHR30632">
    <property type="entry name" value="MOLYBDATE-BINDING PERIPLASMIC PROTEIN"/>
    <property type="match status" value="1"/>
</dbReference>
<proteinExistence type="predicted"/>
<dbReference type="InterPro" id="IPR050682">
    <property type="entry name" value="ModA/WtpA"/>
</dbReference>
<dbReference type="Proteomes" id="UP001501004">
    <property type="component" value="Unassembled WGS sequence"/>
</dbReference>
<dbReference type="PANTHER" id="PTHR30632:SF11">
    <property type="entry name" value="BLR4797 PROTEIN"/>
    <property type="match status" value="1"/>
</dbReference>
<dbReference type="RefSeq" id="WP_344755218.1">
    <property type="nucleotide sequence ID" value="NZ_BAABAE010000003.1"/>
</dbReference>
<comment type="caution">
    <text evidence="1">The sequence shown here is derived from an EMBL/GenBank/DDBJ whole genome shotgun (WGS) entry which is preliminary data.</text>
</comment>
<reference evidence="2" key="1">
    <citation type="journal article" date="2019" name="Int. J. Syst. Evol. Microbiol.">
        <title>The Global Catalogue of Microorganisms (GCM) 10K type strain sequencing project: providing services to taxonomists for standard genome sequencing and annotation.</title>
        <authorList>
            <consortium name="The Broad Institute Genomics Platform"/>
            <consortium name="The Broad Institute Genome Sequencing Center for Infectious Disease"/>
            <person name="Wu L."/>
            <person name="Ma J."/>
        </authorList>
    </citation>
    <scope>NUCLEOTIDE SEQUENCE [LARGE SCALE GENOMIC DNA]</scope>
    <source>
        <strain evidence="2">JCM 16949</strain>
    </source>
</reference>
<protein>
    <submittedName>
        <fullName evidence="1">Substrate-binding domain-containing protein</fullName>
    </submittedName>
</protein>
<accession>A0ABP7FN55</accession>
<evidence type="ECO:0000313" key="2">
    <source>
        <dbReference type="Proteomes" id="UP001501004"/>
    </source>
</evidence>
<name>A0ABP7FN55_9MICO</name>
<dbReference type="Gene3D" id="3.40.190.10">
    <property type="entry name" value="Periplasmic binding protein-like II"/>
    <property type="match status" value="2"/>
</dbReference>
<keyword evidence="2" id="KW-1185">Reference proteome</keyword>
<dbReference type="EMBL" id="BAABAE010000003">
    <property type="protein sequence ID" value="GAA3739935.1"/>
    <property type="molecule type" value="Genomic_DNA"/>
</dbReference>
<dbReference type="SUPFAM" id="SSF53850">
    <property type="entry name" value="Periplasmic binding protein-like II"/>
    <property type="match status" value="1"/>
</dbReference>
<sequence>MQTITLFSGLALKDVLEDDIIGPFIEKTGAIVRRVYEPTMILRDMVRNGEAPDVLVGVTSTLHEMAADGDVHTASIRGLVRSEVGAAVSEASSLTVAETVTDFQDLMRRVSSVAYSATGASGAVFQQVLTDLGLTDVVTPKAVVLPKGFTAEAVRDGRAEIAIQQISELAAVSDVRILGPLPADLGAYVELSTAIGTNSGDEILAERLILHLSAEEYAPAYRRAHLTPIAARHTRPGNVGIG</sequence>
<dbReference type="Pfam" id="PF13531">
    <property type="entry name" value="SBP_bac_11"/>
    <property type="match status" value="1"/>
</dbReference>
<organism evidence="1 2">
    <name type="scientific">Leifsonella bigeumensis</name>
    <dbReference type="NCBI Taxonomy" id="433643"/>
    <lineage>
        <taxon>Bacteria</taxon>
        <taxon>Bacillati</taxon>
        <taxon>Actinomycetota</taxon>
        <taxon>Actinomycetes</taxon>
        <taxon>Micrococcales</taxon>
        <taxon>Microbacteriaceae</taxon>
        <taxon>Leifsonella</taxon>
    </lineage>
</organism>
<evidence type="ECO:0000313" key="1">
    <source>
        <dbReference type="EMBL" id="GAA3739935.1"/>
    </source>
</evidence>
<gene>
    <name evidence="1" type="ORF">GCM10022239_14460</name>
</gene>